<protein>
    <submittedName>
        <fullName evidence="1">Uncharacterized protein</fullName>
    </submittedName>
</protein>
<dbReference type="AlphaFoldDB" id="S4PVR3"/>
<sequence length="87" mass="9599">MQAKQAALRLKRSGSLECQLSSNTNENPPQNFENSSNVRNIASRFENSAQSVSNEAERAHVGYVGIGGSRDVINCSNQSNNRIYARR</sequence>
<name>S4PVR3_9NEOP</name>
<organism evidence="1">
    <name type="scientific">Pararge aegeria</name>
    <name type="common">speckled wood butterfly</name>
    <dbReference type="NCBI Taxonomy" id="116150"/>
    <lineage>
        <taxon>Eukaryota</taxon>
        <taxon>Metazoa</taxon>
        <taxon>Ecdysozoa</taxon>
        <taxon>Arthropoda</taxon>
        <taxon>Hexapoda</taxon>
        <taxon>Insecta</taxon>
        <taxon>Pterygota</taxon>
        <taxon>Neoptera</taxon>
        <taxon>Endopterygota</taxon>
        <taxon>Lepidoptera</taxon>
        <taxon>Glossata</taxon>
        <taxon>Ditrysia</taxon>
        <taxon>Papilionoidea</taxon>
        <taxon>Nymphalidae</taxon>
        <taxon>Satyrinae</taxon>
        <taxon>Satyrini</taxon>
        <taxon>Parargina</taxon>
        <taxon>Pararge</taxon>
    </lineage>
</organism>
<dbReference type="EMBL" id="GAIX01008088">
    <property type="protein sequence ID" value="JAA84472.1"/>
    <property type="molecule type" value="Transcribed_RNA"/>
</dbReference>
<reference evidence="1" key="1">
    <citation type="journal article" date="2013" name="BMC Genomics">
        <title>Unscrambling butterfly oogenesis.</title>
        <authorList>
            <person name="Carter J.M."/>
            <person name="Baker S.C."/>
            <person name="Pink R."/>
            <person name="Carter D.R."/>
            <person name="Collins A."/>
            <person name="Tomlin J."/>
            <person name="Gibbs M."/>
            <person name="Breuker C.J."/>
        </authorList>
    </citation>
    <scope>NUCLEOTIDE SEQUENCE</scope>
    <source>
        <tissue evidence="1">Ovary</tissue>
    </source>
</reference>
<reference evidence="1" key="2">
    <citation type="submission" date="2013-05" db="EMBL/GenBank/DDBJ databases">
        <authorList>
            <person name="Carter J.-M."/>
            <person name="Baker S.C."/>
            <person name="Pink R."/>
            <person name="Carter D.R.F."/>
            <person name="Collins A."/>
            <person name="Tomlin J."/>
            <person name="Gibbs M."/>
            <person name="Breuker C.J."/>
        </authorList>
    </citation>
    <scope>NUCLEOTIDE SEQUENCE</scope>
    <source>
        <tissue evidence="1">Ovary</tissue>
    </source>
</reference>
<proteinExistence type="predicted"/>
<evidence type="ECO:0000313" key="1">
    <source>
        <dbReference type="EMBL" id="JAA84472.1"/>
    </source>
</evidence>
<accession>S4PVR3</accession>
<feature type="non-terminal residue" evidence="1">
    <location>
        <position position="87"/>
    </location>
</feature>